<dbReference type="InterPro" id="IPR006845">
    <property type="entry name" value="Pex_N"/>
</dbReference>
<dbReference type="InterPro" id="IPR025654">
    <property type="entry name" value="PEX2/10"/>
</dbReference>
<dbReference type="GO" id="GO:0016558">
    <property type="term" value="P:protein import into peroxisome matrix"/>
    <property type="evidence" value="ECO:0007669"/>
    <property type="project" value="InterPro"/>
</dbReference>
<keyword evidence="16" id="KW-0576">Peroxisome</keyword>
<feature type="domain" description="Pex N-terminal" evidence="18">
    <location>
        <begin position="27"/>
        <end position="283"/>
    </location>
</feature>
<feature type="region of interest" description="Disordered" evidence="17">
    <location>
        <begin position="163"/>
        <end position="188"/>
    </location>
</feature>
<evidence type="ECO:0000256" key="14">
    <source>
        <dbReference type="ARBA" id="ARBA00022989"/>
    </source>
</evidence>
<comment type="pathway">
    <text evidence="3">Protein modification; protein ubiquitination.</text>
</comment>
<evidence type="ECO:0000256" key="9">
    <source>
        <dbReference type="ARBA" id="ARBA00022723"/>
    </source>
</evidence>
<evidence type="ECO:0000313" key="19">
    <source>
        <dbReference type="EMBL" id="CCI50200.1"/>
    </source>
</evidence>
<gene>
    <name evidence="19" type="ORF">BN9_117700</name>
</gene>
<keyword evidence="14" id="KW-1133">Transmembrane helix</keyword>
<evidence type="ECO:0000256" key="8">
    <source>
        <dbReference type="ARBA" id="ARBA00022692"/>
    </source>
</evidence>
<dbReference type="GO" id="GO:0008270">
    <property type="term" value="F:zinc ion binding"/>
    <property type="evidence" value="ECO:0007669"/>
    <property type="project" value="UniProtKB-KW"/>
</dbReference>
<evidence type="ECO:0000256" key="5">
    <source>
        <dbReference type="ARBA" id="ARBA00012483"/>
    </source>
</evidence>
<keyword evidence="7" id="KW-0808">Transferase</keyword>
<keyword evidence="8" id="KW-0812">Transmembrane</keyword>
<keyword evidence="12" id="KW-0862">Zinc</keyword>
<accession>A0A024GTR2</accession>
<keyword evidence="11" id="KW-0833">Ubl conjugation pathway</keyword>
<feature type="compositionally biased region" description="Basic and acidic residues" evidence="17">
    <location>
        <begin position="163"/>
        <end position="172"/>
    </location>
</feature>
<dbReference type="AlphaFoldDB" id="A0A024GTR2"/>
<sequence length="294" mass="33836">MASVQSFSLARSAVDLLLAAEKDVLYEGEVRKGLQNVLEGVIGHRIVAQLLPEISALSSFLYHCLSLRLPFCLSSPQNNHLTFQTLGEECCNLIRVSVKDLSRTTDATNEHKKTYIPIVSTDINCRLWLSLICAHLYKYVIERSRFGWLNLMYVRMTPRDRLEQQRRQHQEGRALGCTGNQSDLEEQPPRSLPARASILLLNHLDAWKNKFQARLRALENDSSGSINALIEWFRQFHLAIFYITATYLTIPNRLCKIQYIFTSDPTQSNTRQSRPNLSILVGRIRFWSGYAFRF</sequence>
<keyword evidence="9" id="KW-0479">Metal-binding</keyword>
<evidence type="ECO:0000256" key="3">
    <source>
        <dbReference type="ARBA" id="ARBA00004906"/>
    </source>
</evidence>
<dbReference type="PANTHER" id="PTHR23350:SF0">
    <property type="entry name" value="PEROXISOME BIOGENESIS FACTOR 10"/>
    <property type="match status" value="1"/>
</dbReference>
<dbReference type="Proteomes" id="UP000053237">
    <property type="component" value="Unassembled WGS sequence"/>
</dbReference>
<name>A0A024GTR2_9STRA</name>
<keyword evidence="6" id="KW-0813">Transport</keyword>
<keyword evidence="13" id="KW-0653">Protein transport</keyword>
<dbReference type="GO" id="GO:0005778">
    <property type="term" value="C:peroxisomal membrane"/>
    <property type="evidence" value="ECO:0007669"/>
    <property type="project" value="UniProtKB-SubCell"/>
</dbReference>
<dbReference type="OrthoDB" id="6270329at2759"/>
<evidence type="ECO:0000256" key="13">
    <source>
        <dbReference type="ARBA" id="ARBA00022927"/>
    </source>
</evidence>
<reference evidence="19 20" key="1">
    <citation type="submission" date="2012-05" db="EMBL/GenBank/DDBJ databases">
        <title>Recombination and specialization in a pathogen metapopulation.</title>
        <authorList>
            <person name="Gardiner A."/>
            <person name="Kemen E."/>
            <person name="Schultz-Larsen T."/>
            <person name="MacLean D."/>
            <person name="Van Oosterhout C."/>
            <person name="Jones J.D.G."/>
        </authorList>
    </citation>
    <scope>NUCLEOTIDE SEQUENCE [LARGE SCALE GENOMIC DNA]</scope>
    <source>
        <strain evidence="19 20">Ac Nc2</strain>
    </source>
</reference>
<evidence type="ECO:0000256" key="7">
    <source>
        <dbReference type="ARBA" id="ARBA00022679"/>
    </source>
</evidence>
<dbReference type="EC" id="2.3.2.27" evidence="5"/>
<evidence type="ECO:0000256" key="16">
    <source>
        <dbReference type="ARBA" id="ARBA00023140"/>
    </source>
</evidence>
<evidence type="ECO:0000256" key="15">
    <source>
        <dbReference type="ARBA" id="ARBA00023136"/>
    </source>
</evidence>
<dbReference type="Pfam" id="PF04757">
    <property type="entry name" value="Pex2_Pex12"/>
    <property type="match status" value="1"/>
</dbReference>
<evidence type="ECO:0000256" key="6">
    <source>
        <dbReference type="ARBA" id="ARBA00022448"/>
    </source>
</evidence>
<evidence type="ECO:0000256" key="2">
    <source>
        <dbReference type="ARBA" id="ARBA00004585"/>
    </source>
</evidence>
<organism evidence="19 20">
    <name type="scientific">Albugo candida</name>
    <dbReference type="NCBI Taxonomy" id="65357"/>
    <lineage>
        <taxon>Eukaryota</taxon>
        <taxon>Sar</taxon>
        <taxon>Stramenopiles</taxon>
        <taxon>Oomycota</taxon>
        <taxon>Peronosporomycetes</taxon>
        <taxon>Albuginales</taxon>
        <taxon>Albuginaceae</taxon>
        <taxon>Albugo</taxon>
    </lineage>
</organism>
<evidence type="ECO:0000256" key="4">
    <source>
        <dbReference type="ARBA" id="ARBA00008704"/>
    </source>
</evidence>
<comment type="caution">
    <text evidence="19">The sequence shown here is derived from an EMBL/GenBank/DDBJ whole genome shotgun (WGS) entry which is preliminary data.</text>
</comment>
<comment type="subcellular location">
    <subcellularLocation>
        <location evidence="2">Peroxisome membrane</location>
        <topology evidence="2">Multi-pass membrane protein</topology>
    </subcellularLocation>
</comment>
<comment type="catalytic activity">
    <reaction evidence="1">
        <text>S-ubiquitinyl-[E2 ubiquitin-conjugating enzyme]-L-cysteine + [acceptor protein]-L-lysine = [E2 ubiquitin-conjugating enzyme]-L-cysteine + N(6)-ubiquitinyl-[acceptor protein]-L-lysine.</text>
        <dbReference type="EC" id="2.3.2.27"/>
    </reaction>
</comment>
<dbReference type="EMBL" id="CAIX01000417">
    <property type="protein sequence ID" value="CCI50200.1"/>
    <property type="molecule type" value="Genomic_DNA"/>
</dbReference>
<dbReference type="GO" id="GO:0061630">
    <property type="term" value="F:ubiquitin protein ligase activity"/>
    <property type="evidence" value="ECO:0007669"/>
    <property type="project" value="UniProtKB-EC"/>
</dbReference>
<evidence type="ECO:0000259" key="18">
    <source>
        <dbReference type="Pfam" id="PF04757"/>
    </source>
</evidence>
<dbReference type="PANTHER" id="PTHR23350">
    <property type="entry name" value="PEROXISOME ASSEMBLY PROTEIN 10"/>
    <property type="match status" value="1"/>
</dbReference>
<evidence type="ECO:0000256" key="1">
    <source>
        <dbReference type="ARBA" id="ARBA00000900"/>
    </source>
</evidence>
<evidence type="ECO:0000256" key="11">
    <source>
        <dbReference type="ARBA" id="ARBA00022786"/>
    </source>
</evidence>
<evidence type="ECO:0000256" key="10">
    <source>
        <dbReference type="ARBA" id="ARBA00022771"/>
    </source>
</evidence>
<keyword evidence="15" id="KW-0472">Membrane</keyword>
<evidence type="ECO:0000313" key="20">
    <source>
        <dbReference type="Proteomes" id="UP000053237"/>
    </source>
</evidence>
<keyword evidence="10" id="KW-0863">Zinc-finger</keyword>
<evidence type="ECO:0000256" key="17">
    <source>
        <dbReference type="SAM" id="MobiDB-lite"/>
    </source>
</evidence>
<dbReference type="STRING" id="65357.A0A024GTR2"/>
<evidence type="ECO:0000256" key="12">
    <source>
        <dbReference type="ARBA" id="ARBA00022833"/>
    </source>
</evidence>
<comment type="similarity">
    <text evidence="4">Belongs to the pex2/pex10/pex12 family.</text>
</comment>
<proteinExistence type="inferred from homology"/>
<keyword evidence="20" id="KW-1185">Reference proteome</keyword>
<dbReference type="InParanoid" id="A0A024GTR2"/>
<protein>
    <recommendedName>
        <fullName evidence="5">RING-type E3 ubiquitin transferase</fullName>
        <ecNumber evidence="5">2.3.2.27</ecNumber>
    </recommendedName>
</protein>